<feature type="transmembrane region" description="Helical" evidence="1">
    <location>
        <begin position="22"/>
        <end position="42"/>
    </location>
</feature>
<organism evidence="2">
    <name type="scientific">Hyperionvirus sp</name>
    <dbReference type="NCBI Taxonomy" id="2487770"/>
    <lineage>
        <taxon>Viruses</taxon>
        <taxon>Varidnaviria</taxon>
        <taxon>Bamfordvirae</taxon>
        <taxon>Nucleocytoviricota</taxon>
        <taxon>Megaviricetes</taxon>
        <taxon>Imitervirales</taxon>
        <taxon>Mimiviridae</taxon>
        <taxon>Klosneuvirinae</taxon>
    </lineage>
</organism>
<dbReference type="SUPFAM" id="SSF52058">
    <property type="entry name" value="L domain-like"/>
    <property type="match status" value="1"/>
</dbReference>
<protein>
    <recommendedName>
        <fullName evidence="3">Leucine-rich repeat protein</fullName>
    </recommendedName>
</protein>
<dbReference type="Gene3D" id="3.80.10.10">
    <property type="entry name" value="Ribonuclease Inhibitor"/>
    <property type="match status" value="2"/>
</dbReference>
<accession>A0A3G5A7U6</accession>
<evidence type="ECO:0000256" key="1">
    <source>
        <dbReference type="SAM" id="Phobius"/>
    </source>
</evidence>
<evidence type="ECO:0000313" key="2">
    <source>
        <dbReference type="EMBL" id="AYV83350.1"/>
    </source>
</evidence>
<gene>
    <name evidence="2" type="ORF">Hyperionvirus6_31</name>
</gene>
<keyword evidence="1" id="KW-0812">Transmembrane</keyword>
<sequence length="420" mass="48531">MATNFKKRRSLPKLVLNKFDSVPFEVLCSFLYLGEMFNLMMVSKMIRVKVYKVGSSHAKVKNFDIAQRLMAKFPKITLRAPNILKKINDSQIITLTRLVELRCDYSMELTDACLKHLINLTKLRFLGSIFSEKAIMQLPKIKSLSIHENTTIEDIHMKPLTSITELSISGCQISDIGLTYLKNLRKLDLLGSWQNNITGRGLRVLTQLNSLALNNYTNNISEIDLIRLTNLRELKIIAIRFTYDFLSYMTFLEKLTIRDETNPWFTADISFKNTHRLTSLSVIDNCGITGKTFGKLVHLKHLVLRETQLNGKYLRNLRGITHLEIGCNKKIKREHLVNLVSVKTLVLFLDRANNISDEMVGELKNVEVIKIICDNYFFWAISVEAFKPLKNLKKVIVTNKYDVSKYEKFFDERGVELLRL</sequence>
<dbReference type="PANTHER" id="PTHR13318:SF247">
    <property type="entry name" value="GH16156P"/>
    <property type="match status" value="1"/>
</dbReference>
<dbReference type="InterPro" id="IPR032675">
    <property type="entry name" value="LRR_dom_sf"/>
</dbReference>
<keyword evidence="1" id="KW-1133">Transmembrane helix</keyword>
<dbReference type="GO" id="GO:0031146">
    <property type="term" value="P:SCF-dependent proteasomal ubiquitin-dependent protein catabolic process"/>
    <property type="evidence" value="ECO:0007669"/>
    <property type="project" value="TreeGrafter"/>
</dbReference>
<keyword evidence="1" id="KW-0472">Membrane</keyword>
<dbReference type="PANTHER" id="PTHR13318">
    <property type="entry name" value="PARTNER OF PAIRED, ISOFORM B-RELATED"/>
    <property type="match status" value="1"/>
</dbReference>
<dbReference type="EMBL" id="MK072388">
    <property type="protein sequence ID" value="AYV83350.1"/>
    <property type="molecule type" value="Genomic_DNA"/>
</dbReference>
<reference evidence="2" key="1">
    <citation type="submission" date="2018-10" db="EMBL/GenBank/DDBJ databases">
        <title>Hidden diversity of soil giant viruses.</title>
        <authorList>
            <person name="Schulz F."/>
            <person name="Alteio L."/>
            <person name="Goudeau D."/>
            <person name="Ryan E.M."/>
            <person name="Malmstrom R.R."/>
            <person name="Blanchard J."/>
            <person name="Woyke T."/>
        </authorList>
    </citation>
    <scope>NUCLEOTIDE SEQUENCE</scope>
    <source>
        <strain evidence="2">HYV1</strain>
    </source>
</reference>
<evidence type="ECO:0008006" key="3">
    <source>
        <dbReference type="Google" id="ProtNLM"/>
    </source>
</evidence>
<proteinExistence type="predicted"/>
<dbReference type="GO" id="GO:0019005">
    <property type="term" value="C:SCF ubiquitin ligase complex"/>
    <property type="evidence" value="ECO:0007669"/>
    <property type="project" value="TreeGrafter"/>
</dbReference>
<name>A0A3G5A7U6_9VIRU</name>